<dbReference type="PROSITE" id="PS50020">
    <property type="entry name" value="WW_DOMAIN_2"/>
    <property type="match status" value="1"/>
</dbReference>
<organism evidence="3 4">
    <name type="scientific">Cyphomyrmex costatus</name>
    <dbReference type="NCBI Taxonomy" id="456900"/>
    <lineage>
        <taxon>Eukaryota</taxon>
        <taxon>Metazoa</taxon>
        <taxon>Ecdysozoa</taxon>
        <taxon>Arthropoda</taxon>
        <taxon>Hexapoda</taxon>
        <taxon>Insecta</taxon>
        <taxon>Pterygota</taxon>
        <taxon>Neoptera</taxon>
        <taxon>Endopterygota</taxon>
        <taxon>Hymenoptera</taxon>
        <taxon>Apocrita</taxon>
        <taxon>Aculeata</taxon>
        <taxon>Formicoidea</taxon>
        <taxon>Formicidae</taxon>
        <taxon>Myrmicinae</taxon>
        <taxon>Cyphomyrmex</taxon>
    </lineage>
</organism>
<reference evidence="3 4" key="1">
    <citation type="submission" date="2016-03" db="EMBL/GenBank/DDBJ databases">
        <title>Cyphomyrmex costatus WGS genome.</title>
        <authorList>
            <person name="Nygaard S."/>
            <person name="Hu H."/>
            <person name="Boomsma J."/>
            <person name="Zhang G."/>
        </authorList>
    </citation>
    <scope>NUCLEOTIDE SEQUENCE [LARGE SCALE GENOMIC DNA]</scope>
    <source>
        <strain evidence="3">MS0001</strain>
        <tissue evidence="3">Whole body</tissue>
    </source>
</reference>
<proteinExistence type="predicted"/>
<dbReference type="EMBL" id="KQ977728">
    <property type="protein sequence ID" value="KYN00254.1"/>
    <property type="molecule type" value="Genomic_DNA"/>
</dbReference>
<name>A0A151IGA3_9HYME</name>
<feature type="compositionally biased region" description="Low complexity" evidence="1">
    <location>
        <begin position="333"/>
        <end position="376"/>
    </location>
</feature>
<dbReference type="SUPFAM" id="SSF51045">
    <property type="entry name" value="WW domain"/>
    <property type="match status" value="1"/>
</dbReference>
<accession>A0A151IGA3</accession>
<dbReference type="AlphaFoldDB" id="A0A151IGA3"/>
<evidence type="ECO:0000313" key="4">
    <source>
        <dbReference type="Proteomes" id="UP000078542"/>
    </source>
</evidence>
<evidence type="ECO:0000259" key="2">
    <source>
        <dbReference type="PROSITE" id="PS50020"/>
    </source>
</evidence>
<dbReference type="InterPro" id="IPR036020">
    <property type="entry name" value="WW_dom_sf"/>
</dbReference>
<evidence type="ECO:0000256" key="1">
    <source>
        <dbReference type="SAM" id="MobiDB-lite"/>
    </source>
</evidence>
<protein>
    <recommendedName>
        <fullName evidence="2">WW domain-containing protein</fullName>
    </recommendedName>
</protein>
<gene>
    <name evidence="3" type="ORF">ALC62_08967</name>
</gene>
<keyword evidence="4" id="KW-1185">Reference proteome</keyword>
<feature type="region of interest" description="Disordered" evidence="1">
    <location>
        <begin position="330"/>
        <end position="376"/>
    </location>
</feature>
<sequence>MYSATYISDFDSDEDNYPYYDSAVGANYDHNSSNISSCSTQDLQSPRVYEFGKFEENYGWIQCQSKTYPGRVYYHNTRSGCNTWYRPVSQFVNIPFVSVSKVNCTDDTLESTNDLELMSVSDEEKEQVSARDCHKSLTDAMDIMVRYYYTSQILDTDDSSTNLIDDGNDYYKGKQEDDEDNNVNDSPLYIMNFLESEFFVKDTEEKTDRMNSPLSDNTSDTSSLQMKSTIYSVPRLKRISSDCQLIKPRRTYVTKEKPGPKKIVSDMYGIRTISYDLPEPDEVCAAVGVKISTLSASDSDSEAVIPPSPSRRVKKTWSLESGWHDIEKNLHQPLLSDSSSSPSSRSNTTNSSSSSSRSSDSSSSSCSCSSCNSASA</sequence>
<dbReference type="CDD" id="cd00201">
    <property type="entry name" value="WW"/>
    <property type="match status" value="1"/>
</dbReference>
<dbReference type="Proteomes" id="UP000078542">
    <property type="component" value="Unassembled WGS sequence"/>
</dbReference>
<dbReference type="InterPro" id="IPR001202">
    <property type="entry name" value="WW_dom"/>
</dbReference>
<feature type="domain" description="WW" evidence="2">
    <location>
        <begin position="59"/>
        <end position="89"/>
    </location>
</feature>
<evidence type="ECO:0000313" key="3">
    <source>
        <dbReference type="EMBL" id="KYN00254.1"/>
    </source>
</evidence>